<organism evidence="1 2">
    <name type="scientific">Mycolicibacterium arabiense</name>
    <dbReference type="NCBI Taxonomy" id="1286181"/>
    <lineage>
        <taxon>Bacteria</taxon>
        <taxon>Bacillati</taxon>
        <taxon>Actinomycetota</taxon>
        <taxon>Actinomycetes</taxon>
        <taxon>Mycobacteriales</taxon>
        <taxon>Mycobacteriaceae</taxon>
        <taxon>Mycolicibacterium</taxon>
    </lineage>
</organism>
<dbReference type="Proteomes" id="UP000467428">
    <property type="component" value="Chromosome"/>
</dbReference>
<keyword evidence="2" id="KW-1185">Reference proteome</keyword>
<dbReference type="InterPro" id="IPR022536">
    <property type="entry name" value="EspC"/>
</dbReference>
<dbReference type="GO" id="GO:0009306">
    <property type="term" value="P:protein secretion"/>
    <property type="evidence" value="ECO:0007669"/>
    <property type="project" value="InterPro"/>
</dbReference>
<evidence type="ECO:0000313" key="2">
    <source>
        <dbReference type="Proteomes" id="UP000467428"/>
    </source>
</evidence>
<accession>A0A7I7S1R8</accession>
<name>A0A7I7S1R8_9MYCO</name>
<reference evidence="1 2" key="1">
    <citation type="journal article" date="2019" name="Emerg. Microbes Infect.">
        <title>Comprehensive subspecies identification of 175 nontuberculous mycobacteria species based on 7547 genomic profiles.</title>
        <authorList>
            <person name="Matsumoto Y."/>
            <person name="Kinjo T."/>
            <person name="Motooka D."/>
            <person name="Nabeya D."/>
            <person name="Jung N."/>
            <person name="Uechi K."/>
            <person name="Horii T."/>
            <person name="Iida T."/>
            <person name="Fujita J."/>
            <person name="Nakamura S."/>
        </authorList>
    </citation>
    <scope>NUCLEOTIDE SEQUENCE [LARGE SCALE GENOMIC DNA]</scope>
    <source>
        <strain evidence="1 2">JCM 18538</strain>
    </source>
</reference>
<dbReference type="Pfam" id="PF10824">
    <property type="entry name" value="T7SS_ESX_EspC"/>
    <property type="match status" value="1"/>
</dbReference>
<geneLocation type="plasmid" evidence="2">
    <name>pjcm18538 dna</name>
</geneLocation>
<evidence type="ECO:0000313" key="1">
    <source>
        <dbReference type="EMBL" id="BBY50311.1"/>
    </source>
</evidence>
<proteinExistence type="predicted"/>
<dbReference type="RefSeq" id="WP_163919806.1">
    <property type="nucleotide sequence ID" value="NZ_AP022593.1"/>
</dbReference>
<dbReference type="AlphaFoldDB" id="A0A7I7S1R8"/>
<dbReference type="EMBL" id="AP022593">
    <property type="protein sequence ID" value="BBY50311.1"/>
    <property type="molecule type" value="Genomic_DNA"/>
</dbReference>
<gene>
    <name evidence="1" type="ORF">MARA_37790</name>
</gene>
<dbReference type="KEGG" id="marz:MARA_37790"/>
<sequence>MSSDLQVTTAHVRELAAKQGQAAAEIRSATEVTAGVDTAVRFSHGVIAWSTAVAVEAAQHARVAAGTAMGQASEELQDDLQTAASRYDATDQDAGALLGAQMAPR</sequence>
<protein>
    <submittedName>
        <fullName evidence="1">ESX-1 secretion-associated protein</fullName>
    </submittedName>
</protein>